<dbReference type="KEGG" id="ota:OT_ostta17g01540"/>
<dbReference type="InParanoid" id="A0A096P8M4"/>
<dbReference type="Proteomes" id="UP000009170">
    <property type="component" value="Unassembled WGS sequence"/>
</dbReference>
<dbReference type="GO" id="GO:0016491">
    <property type="term" value="F:oxidoreductase activity"/>
    <property type="evidence" value="ECO:0007669"/>
    <property type="project" value="UniProtKB-KW"/>
</dbReference>
<feature type="region of interest" description="Disordered" evidence="2">
    <location>
        <begin position="83"/>
        <end position="111"/>
    </location>
</feature>
<evidence type="ECO:0000313" key="3">
    <source>
        <dbReference type="EMBL" id="CEG00593.1"/>
    </source>
</evidence>
<keyword evidence="1" id="KW-0560">Oxidoreductase</keyword>
<keyword evidence="4" id="KW-1185">Reference proteome</keyword>
<dbReference type="Gene3D" id="3.20.20.220">
    <property type="match status" value="1"/>
</dbReference>
<sequence>MFAPLPRALVHAARRRASWTTPAHSRARGGPSDGARAATGARRAANVSRALRLSIEDAPWAAREIVHADAFDGVVVPDLRRRDAEHGAGDRDRWRARDGTTRTTSTSASGGTTEAVARAIALVAMGGTNPSILCVSGDGGAIDSSAEVLGRLREARARGTLPRETTLLAAANPMLGATEAERVMRKRESGADGIITQPALLLGRFERWWEACERLGAFDGLGESARESGAAKGLILGVAPIRDVRGLELWFKLTDVDGDADADARALRDEYAANAASMSPERFDDWTFERFELATTHAASLDHVAGVHVMPITPGGYAHAARLARDVLPMFRR</sequence>
<proteinExistence type="predicted"/>
<gene>
    <name evidence="3" type="ORF">OT_ostta17g01540</name>
</gene>
<dbReference type="AlphaFoldDB" id="A0A096P8M4"/>
<accession>A0A096P8M4</accession>
<evidence type="ECO:0000313" key="4">
    <source>
        <dbReference type="Proteomes" id="UP000009170"/>
    </source>
</evidence>
<feature type="compositionally biased region" description="Low complexity" evidence="2">
    <location>
        <begin position="101"/>
        <end position="111"/>
    </location>
</feature>
<protein>
    <submittedName>
        <fullName evidence="3">Unnamed product</fullName>
    </submittedName>
</protein>
<evidence type="ECO:0000256" key="2">
    <source>
        <dbReference type="SAM" id="MobiDB-lite"/>
    </source>
</evidence>
<dbReference type="GeneID" id="9838056"/>
<reference evidence="4" key="1">
    <citation type="journal article" date="2006" name="Proc. Natl. Acad. Sci. U.S.A.">
        <title>Genome analysis of the smallest free-living eukaryote Ostreococcus tauri unveils many unique features.</title>
        <authorList>
            <person name="Derelle E."/>
            <person name="Ferraz C."/>
            <person name="Rombauts S."/>
            <person name="Rouze P."/>
            <person name="Worden A.Z."/>
            <person name="Robbens S."/>
            <person name="Partensky F."/>
            <person name="Degroeve S."/>
            <person name="Echeynie S."/>
            <person name="Cooke R."/>
            <person name="Saeys Y."/>
            <person name="Wuyts J."/>
            <person name="Jabbari K."/>
            <person name="Bowler C."/>
            <person name="Panaud O."/>
            <person name="Piegu B."/>
            <person name="Ball S.G."/>
            <person name="Ral J.-P."/>
            <person name="Bouget F.-Y."/>
            <person name="Piganeau G."/>
            <person name="De Baets B."/>
            <person name="Picard A."/>
            <person name="Delseny M."/>
            <person name="Demaille J."/>
            <person name="Van de Peer Y."/>
            <person name="Moreau H."/>
        </authorList>
    </citation>
    <scope>NUCLEOTIDE SEQUENCE [LARGE SCALE GENOMIC DNA]</scope>
    <source>
        <strain evidence="4">OTTH 0595 / CCAP 157/2 / RCC745</strain>
    </source>
</reference>
<organism evidence="3 4">
    <name type="scientific">Ostreococcus tauri</name>
    <name type="common">Marine green alga</name>
    <dbReference type="NCBI Taxonomy" id="70448"/>
    <lineage>
        <taxon>Eukaryota</taxon>
        <taxon>Viridiplantae</taxon>
        <taxon>Chlorophyta</taxon>
        <taxon>Mamiellophyceae</taxon>
        <taxon>Mamiellales</taxon>
        <taxon>Bathycoccaceae</taxon>
        <taxon>Ostreococcus</taxon>
    </lineage>
</organism>
<dbReference type="OrthoDB" id="508969at2759"/>
<reference evidence="3 4" key="2">
    <citation type="journal article" date="2014" name="BMC Genomics">
        <title>An improved genome of the model marine alga Ostreococcus tauri unfolds by assessing Illumina de novo assemblies.</title>
        <authorList>
            <person name="Blanc-Mathieu R."/>
            <person name="Verhelst B."/>
            <person name="Derelle E."/>
            <person name="Rombauts S."/>
            <person name="Bouget F.Y."/>
            <person name="Carre I."/>
            <person name="Chateau A."/>
            <person name="Eyre-Walker A."/>
            <person name="Grimsley N."/>
            <person name="Moreau H."/>
            <person name="Piegu B."/>
            <person name="Rivals E."/>
            <person name="Schackwitz W."/>
            <person name="Van de Peer Y."/>
            <person name="Piganeau G."/>
        </authorList>
    </citation>
    <scope>NUCLEOTIDE SEQUENCE [LARGE SCALE GENOMIC DNA]</scope>
    <source>
        <strain evidence="4">OTTH 0595 / CCAP 157/2 / RCC745</strain>
    </source>
</reference>
<comment type="caution">
    <text evidence="3">The sequence shown here is derived from an EMBL/GenBank/DDBJ whole genome shotgun (WGS) entry which is preliminary data.</text>
</comment>
<evidence type="ECO:0000256" key="1">
    <source>
        <dbReference type="ARBA" id="ARBA00023002"/>
    </source>
</evidence>
<feature type="compositionally biased region" description="Basic and acidic residues" evidence="2">
    <location>
        <begin position="83"/>
        <end position="100"/>
    </location>
</feature>
<dbReference type="InterPro" id="IPR029041">
    <property type="entry name" value="FAD-linked_oxidoreductase-like"/>
</dbReference>
<dbReference type="EMBL" id="CAID01000017">
    <property type="protein sequence ID" value="CEG00593.1"/>
    <property type="molecule type" value="Genomic_DNA"/>
</dbReference>
<dbReference type="SUPFAM" id="SSF51730">
    <property type="entry name" value="FAD-linked oxidoreductase"/>
    <property type="match status" value="1"/>
</dbReference>
<name>A0A096P8M4_OSTTA</name>
<feature type="region of interest" description="Disordered" evidence="2">
    <location>
        <begin position="13"/>
        <end position="41"/>
    </location>
</feature>
<dbReference type="RefSeq" id="XP_022840464.1">
    <property type="nucleotide sequence ID" value="XM_022984450.1"/>
</dbReference>